<proteinExistence type="predicted"/>
<organism evidence="1 2">
    <name type="scientific">Amycolatopsis magusensis</name>
    <dbReference type="NCBI Taxonomy" id="882444"/>
    <lineage>
        <taxon>Bacteria</taxon>
        <taxon>Bacillati</taxon>
        <taxon>Actinomycetota</taxon>
        <taxon>Actinomycetes</taxon>
        <taxon>Pseudonocardiales</taxon>
        <taxon>Pseudonocardiaceae</taxon>
        <taxon>Amycolatopsis</taxon>
    </lineage>
</organism>
<dbReference type="EMBL" id="JAGGMS010000001">
    <property type="protein sequence ID" value="MBP2183682.1"/>
    <property type="molecule type" value="Genomic_DNA"/>
</dbReference>
<dbReference type="Proteomes" id="UP000741013">
    <property type="component" value="Unassembled WGS sequence"/>
</dbReference>
<dbReference type="RefSeq" id="WP_209666821.1">
    <property type="nucleotide sequence ID" value="NZ_JAGGMS010000001.1"/>
</dbReference>
<evidence type="ECO:0000313" key="1">
    <source>
        <dbReference type="EMBL" id="MBP2183682.1"/>
    </source>
</evidence>
<name>A0ABS4PW72_9PSEU</name>
<protein>
    <submittedName>
        <fullName evidence="1">Uncharacterized protein (DUF2267 family)</fullName>
    </submittedName>
</protein>
<accession>A0ABS4PW72</accession>
<reference evidence="1 2" key="1">
    <citation type="submission" date="2021-03" db="EMBL/GenBank/DDBJ databases">
        <title>Sequencing the genomes of 1000 actinobacteria strains.</title>
        <authorList>
            <person name="Klenk H.-P."/>
        </authorList>
    </citation>
    <scope>NUCLEOTIDE SEQUENCE [LARGE SCALE GENOMIC DNA]</scope>
    <source>
        <strain evidence="1 2">DSM 45510</strain>
    </source>
</reference>
<gene>
    <name evidence="1" type="ORF">JOM49_005208</name>
</gene>
<dbReference type="InterPro" id="IPR018727">
    <property type="entry name" value="DUF2267"/>
</dbReference>
<dbReference type="Pfam" id="PF10025">
    <property type="entry name" value="DUF2267"/>
    <property type="match status" value="1"/>
</dbReference>
<evidence type="ECO:0000313" key="2">
    <source>
        <dbReference type="Proteomes" id="UP000741013"/>
    </source>
</evidence>
<dbReference type="InterPro" id="IPR038282">
    <property type="entry name" value="DUF2267_sf"/>
</dbReference>
<sequence length="83" mass="8907">MPEVLRGVFFDGWLPALVPIRFTTGELMGRFAMDAGVNPATARDVARAVSEVARVRFSPGQLDHALAMMPKDLRVALAGAPLS</sequence>
<dbReference type="Gene3D" id="1.10.490.110">
    <property type="entry name" value="Uncharacterized conserved protein DUF2267"/>
    <property type="match status" value="1"/>
</dbReference>
<comment type="caution">
    <text evidence="1">The sequence shown here is derived from an EMBL/GenBank/DDBJ whole genome shotgun (WGS) entry which is preliminary data.</text>
</comment>
<keyword evidence="2" id="KW-1185">Reference proteome</keyword>